<dbReference type="EMBL" id="QYUK01000011">
    <property type="protein sequence ID" value="RJF87478.1"/>
    <property type="molecule type" value="Genomic_DNA"/>
</dbReference>
<keyword evidence="3" id="KW-1185">Reference proteome</keyword>
<accession>A0A418WC33</accession>
<reference evidence="2 3" key="1">
    <citation type="submission" date="2018-09" db="EMBL/GenBank/DDBJ databases">
        <authorList>
            <person name="Zhu H."/>
        </authorList>
    </citation>
    <scope>NUCLEOTIDE SEQUENCE [LARGE SCALE GENOMIC DNA]</scope>
    <source>
        <strain evidence="2 3">K1W22B-8</strain>
    </source>
</reference>
<dbReference type="InterPro" id="IPR035093">
    <property type="entry name" value="RelE/ParE_toxin_dom_sf"/>
</dbReference>
<dbReference type="Pfam" id="PF05016">
    <property type="entry name" value="ParE_toxin"/>
    <property type="match status" value="1"/>
</dbReference>
<protein>
    <submittedName>
        <fullName evidence="2">Type II toxin-antitoxin system RelE/ParE family toxin</fullName>
    </submittedName>
</protein>
<keyword evidence="1" id="KW-1277">Toxin-antitoxin system</keyword>
<name>A0A418WC33_9PROT</name>
<sequence>MVCPQSRGPCRLAPGRRRSLRPRRVSPGHGCRIASILRRKVPSPPRHEHLGHYSRQPVQRQVAYLSTAEIDLDALEDRLVRRAGLLVAARWINRILQRIDLIALLPNMGRVQGTIDGIELRASVVKPWVIIYEYREAEDLIVIRRIVDTRRDLQSIL</sequence>
<dbReference type="Proteomes" id="UP000284605">
    <property type="component" value="Unassembled WGS sequence"/>
</dbReference>
<dbReference type="Gene3D" id="3.30.2310.20">
    <property type="entry name" value="RelE-like"/>
    <property type="match status" value="1"/>
</dbReference>
<comment type="caution">
    <text evidence="2">The sequence shown here is derived from an EMBL/GenBank/DDBJ whole genome shotgun (WGS) entry which is preliminary data.</text>
</comment>
<organism evidence="2 3">
    <name type="scientific">Oleomonas cavernae</name>
    <dbReference type="NCBI Taxonomy" id="2320859"/>
    <lineage>
        <taxon>Bacteria</taxon>
        <taxon>Pseudomonadati</taxon>
        <taxon>Pseudomonadota</taxon>
        <taxon>Alphaproteobacteria</taxon>
        <taxon>Acetobacterales</taxon>
        <taxon>Acetobacteraceae</taxon>
        <taxon>Oleomonas</taxon>
    </lineage>
</organism>
<evidence type="ECO:0000313" key="3">
    <source>
        <dbReference type="Proteomes" id="UP000284605"/>
    </source>
</evidence>
<dbReference type="InterPro" id="IPR007712">
    <property type="entry name" value="RelE/ParE_toxin"/>
</dbReference>
<evidence type="ECO:0000313" key="2">
    <source>
        <dbReference type="EMBL" id="RJF87478.1"/>
    </source>
</evidence>
<proteinExistence type="predicted"/>
<evidence type="ECO:0000256" key="1">
    <source>
        <dbReference type="ARBA" id="ARBA00022649"/>
    </source>
</evidence>
<gene>
    <name evidence="2" type="ORF">D3874_10995</name>
</gene>
<dbReference type="AlphaFoldDB" id="A0A418WC33"/>